<reference evidence="2 3" key="1">
    <citation type="submission" date="2020-10" db="EMBL/GenBank/DDBJ databases">
        <authorList>
            <person name="Castelo-Branco R."/>
            <person name="Eusebio N."/>
            <person name="Adriana R."/>
            <person name="Vieira A."/>
            <person name="Brugerolle De Fraissinette N."/>
            <person name="Rezende De Castro R."/>
            <person name="Schneider M.P."/>
            <person name="Vasconcelos V."/>
            <person name="Leao P.N."/>
        </authorList>
    </citation>
    <scope>NUCLEOTIDE SEQUENCE [LARGE SCALE GENOMIC DNA]</scope>
    <source>
        <strain evidence="2 3">LEGE 00031</strain>
    </source>
</reference>
<feature type="non-terminal residue" evidence="2">
    <location>
        <position position="1"/>
    </location>
</feature>
<feature type="compositionally biased region" description="Polar residues" evidence="1">
    <location>
        <begin position="45"/>
        <end position="57"/>
    </location>
</feature>
<gene>
    <name evidence="2" type="ORF">IQ217_07220</name>
</gene>
<feature type="region of interest" description="Disordered" evidence="1">
    <location>
        <begin position="1"/>
        <end position="66"/>
    </location>
</feature>
<feature type="compositionally biased region" description="Pro residues" evidence="1">
    <location>
        <begin position="1"/>
        <end position="12"/>
    </location>
</feature>
<evidence type="ECO:0000313" key="2">
    <source>
        <dbReference type="EMBL" id="MBE9253646.1"/>
    </source>
</evidence>
<keyword evidence="3" id="KW-1185">Reference proteome</keyword>
<comment type="caution">
    <text evidence="2">The sequence shown here is derived from an EMBL/GenBank/DDBJ whole genome shotgun (WGS) entry which is preliminary data.</text>
</comment>
<name>A0ABR9VRF9_9SYNC</name>
<sequence length="66" mass="6764">PTVSPAPSPSQPSLPKTKGEMLLQQNQAPSIVPPQPNGDAGAMETETQSQAPSSNNGMPGPIQSKK</sequence>
<proteinExistence type="predicted"/>
<protein>
    <submittedName>
        <fullName evidence="2">Uncharacterized protein</fullName>
    </submittedName>
</protein>
<accession>A0ABR9VRF9</accession>
<dbReference type="Proteomes" id="UP000658720">
    <property type="component" value="Unassembled WGS sequence"/>
</dbReference>
<evidence type="ECO:0000256" key="1">
    <source>
        <dbReference type="SAM" id="MobiDB-lite"/>
    </source>
</evidence>
<organism evidence="2 3">
    <name type="scientific">Synechocystis salina LEGE 00031</name>
    <dbReference type="NCBI Taxonomy" id="1828736"/>
    <lineage>
        <taxon>Bacteria</taxon>
        <taxon>Bacillati</taxon>
        <taxon>Cyanobacteriota</taxon>
        <taxon>Cyanophyceae</taxon>
        <taxon>Synechococcales</taxon>
        <taxon>Merismopediaceae</taxon>
        <taxon>Synechocystis</taxon>
    </lineage>
</organism>
<evidence type="ECO:0000313" key="3">
    <source>
        <dbReference type="Proteomes" id="UP000658720"/>
    </source>
</evidence>
<dbReference type="EMBL" id="JADEVV010000015">
    <property type="protein sequence ID" value="MBE9253646.1"/>
    <property type="molecule type" value="Genomic_DNA"/>
</dbReference>